<gene>
    <name evidence="4" type="primary">pip_2</name>
    <name evidence="4" type="ORF">STSP_62040</name>
</gene>
<proteinExistence type="inferred from homology"/>
<dbReference type="PATRIC" id="fig|1716141.3.peg.6520"/>
<dbReference type="Gene3D" id="3.40.50.1820">
    <property type="entry name" value="alpha/beta hydrolase"/>
    <property type="match status" value="1"/>
</dbReference>
<dbReference type="EMBL" id="LOHS01000141">
    <property type="protein sequence ID" value="OAH10466.1"/>
    <property type="molecule type" value="Genomic_DNA"/>
</dbReference>
<dbReference type="InterPro" id="IPR000073">
    <property type="entry name" value="AB_hydrolase_1"/>
</dbReference>
<sequence length="277" mass="30839">MLTEDGVRLWATRAGAGDPVVFCHGGPGLWDTLEEVSGLLAQRVSVHRWDQRGCGRSQRCGPYSVARSVADLDAVRRRFGLSRMALLGHSWGAQLTLRYALEHPERVSRLVYVSGTGIDRGASWHEVYERNLRANIRSGLGRWEALKARKRTDAEDREFCVLQWSADFAERERALEHAERMATPWLGVNFECNAAINAENKRTWGTPDLRAACEKLDVPVLIVNGAEDIRPGWAVDSLEQALPRVSRTVLSGAGHLPWVEDPEGFRAAVSGFLADLQ</sequence>
<dbReference type="PRINTS" id="PR00111">
    <property type="entry name" value="ABHYDROLASE"/>
</dbReference>
<evidence type="ECO:0000259" key="3">
    <source>
        <dbReference type="Pfam" id="PF00561"/>
    </source>
</evidence>
<keyword evidence="4" id="KW-0645">Protease</keyword>
<keyword evidence="4" id="KW-0031">Aminopeptidase</keyword>
<comment type="caution">
    <text evidence="4">The sequence shown here is derived from an EMBL/GenBank/DDBJ whole genome shotgun (WGS) entry which is preliminary data.</text>
</comment>
<dbReference type="InterPro" id="IPR002410">
    <property type="entry name" value="Peptidase_S33"/>
</dbReference>
<dbReference type="PRINTS" id="PR00793">
    <property type="entry name" value="PROAMNOPTASE"/>
</dbReference>
<keyword evidence="2 4" id="KW-0378">Hydrolase</keyword>
<evidence type="ECO:0000313" key="5">
    <source>
        <dbReference type="Proteomes" id="UP000077381"/>
    </source>
</evidence>
<feature type="domain" description="AB hydrolase-1" evidence="3">
    <location>
        <begin position="19"/>
        <end position="261"/>
    </location>
</feature>
<keyword evidence="5" id="KW-1185">Reference proteome</keyword>
<dbReference type="Pfam" id="PF00561">
    <property type="entry name" value="Abhydrolase_1"/>
    <property type="match status" value="1"/>
</dbReference>
<dbReference type="SUPFAM" id="SSF53474">
    <property type="entry name" value="alpha/beta-Hydrolases"/>
    <property type="match status" value="1"/>
</dbReference>
<dbReference type="AlphaFoldDB" id="A0A177HIC0"/>
<accession>A0A177HIC0</accession>
<evidence type="ECO:0000313" key="4">
    <source>
        <dbReference type="EMBL" id="OAH10466.1"/>
    </source>
</evidence>
<dbReference type="STRING" id="1716141.STSP_62040"/>
<dbReference type="GO" id="GO:0004177">
    <property type="term" value="F:aminopeptidase activity"/>
    <property type="evidence" value="ECO:0007669"/>
    <property type="project" value="UniProtKB-KW"/>
</dbReference>
<reference evidence="4 5" key="1">
    <citation type="submission" date="2015-12" db="EMBL/GenBank/DDBJ databases">
        <title>Genome sequence of Streptomyces sp. G25.</title>
        <authorList>
            <person name="Poehlein A."/>
            <person name="Roettig A."/>
            <person name="Hiessl S."/>
            <person name="Hauschild P."/>
            <person name="Schauer J."/>
            <person name="Madkour M.H."/>
            <person name="Al-Ansari A.M."/>
            <person name="Almakishah N.H."/>
            <person name="Steinbuechel A."/>
            <person name="Daniel R."/>
        </authorList>
    </citation>
    <scope>NUCLEOTIDE SEQUENCE [LARGE SCALE GENOMIC DNA]</scope>
    <source>
        <strain evidence="5">G25(2015)</strain>
    </source>
</reference>
<comment type="similarity">
    <text evidence="1">Belongs to the peptidase S33 family.</text>
</comment>
<dbReference type="PANTHER" id="PTHR43798">
    <property type="entry name" value="MONOACYLGLYCEROL LIPASE"/>
    <property type="match status" value="1"/>
</dbReference>
<dbReference type="InterPro" id="IPR050266">
    <property type="entry name" value="AB_hydrolase_sf"/>
</dbReference>
<evidence type="ECO:0000256" key="1">
    <source>
        <dbReference type="ARBA" id="ARBA00010088"/>
    </source>
</evidence>
<dbReference type="EC" id="3.4.11.5" evidence="4"/>
<evidence type="ECO:0000256" key="2">
    <source>
        <dbReference type="ARBA" id="ARBA00022801"/>
    </source>
</evidence>
<dbReference type="GO" id="GO:0006508">
    <property type="term" value="P:proteolysis"/>
    <property type="evidence" value="ECO:0007669"/>
    <property type="project" value="InterPro"/>
</dbReference>
<organism evidence="4 5">
    <name type="scientific">Streptomyces jeddahensis</name>
    <dbReference type="NCBI Taxonomy" id="1716141"/>
    <lineage>
        <taxon>Bacteria</taxon>
        <taxon>Bacillati</taxon>
        <taxon>Actinomycetota</taxon>
        <taxon>Actinomycetes</taxon>
        <taxon>Kitasatosporales</taxon>
        <taxon>Streptomycetaceae</taxon>
        <taxon>Streptomyces</taxon>
    </lineage>
</organism>
<name>A0A177HIC0_9ACTN</name>
<dbReference type="PANTHER" id="PTHR43798:SF33">
    <property type="entry name" value="HYDROLASE, PUTATIVE (AFU_ORTHOLOGUE AFUA_2G14860)-RELATED"/>
    <property type="match status" value="1"/>
</dbReference>
<dbReference type="Proteomes" id="UP000077381">
    <property type="component" value="Unassembled WGS sequence"/>
</dbReference>
<dbReference type="InterPro" id="IPR029058">
    <property type="entry name" value="AB_hydrolase_fold"/>
</dbReference>
<dbReference type="GO" id="GO:0016020">
    <property type="term" value="C:membrane"/>
    <property type="evidence" value="ECO:0007669"/>
    <property type="project" value="TreeGrafter"/>
</dbReference>
<protein>
    <submittedName>
        <fullName evidence="4">Proline iminopeptidase</fullName>
        <ecNumber evidence="4">3.4.11.5</ecNumber>
    </submittedName>
</protein>